<dbReference type="NCBIfam" id="TIGR01488">
    <property type="entry name" value="HAD-SF-IB"/>
    <property type="match status" value="1"/>
</dbReference>
<dbReference type="Gene3D" id="3.40.50.1000">
    <property type="entry name" value="HAD superfamily/HAD-like"/>
    <property type="match status" value="1"/>
</dbReference>
<keyword evidence="1" id="KW-0479">Metal-binding</keyword>
<dbReference type="STRING" id="80876.SAMN05421779_1017"/>
<dbReference type="CDD" id="cd02612">
    <property type="entry name" value="HAD_PGPPase"/>
    <property type="match status" value="1"/>
</dbReference>
<protein>
    <submittedName>
        <fullName evidence="4">HAD-superfamily subfamily IB hydrolase, TIGR01490</fullName>
    </submittedName>
</protein>
<dbReference type="NCBIfam" id="TIGR01490">
    <property type="entry name" value="HAD-SF-IB-hyp1"/>
    <property type="match status" value="1"/>
</dbReference>
<dbReference type="GO" id="GO:0016787">
    <property type="term" value="F:hydrolase activity"/>
    <property type="evidence" value="ECO:0007669"/>
    <property type="project" value="UniProtKB-KW"/>
</dbReference>
<dbReference type="Gene3D" id="1.20.1440.100">
    <property type="entry name" value="SG protein - dephosphorylation function"/>
    <property type="match status" value="1"/>
</dbReference>
<dbReference type="OrthoDB" id="9794212at2"/>
<dbReference type="InterPro" id="IPR036412">
    <property type="entry name" value="HAD-like_sf"/>
</dbReference>
<dbReference type="RefSeq" id="WP_076397879.1">
    <property type="nucleotide sequence ID" value="NZ_FTOA01000001.1"/>
</dbReference>
<evidence type="ECO:0000256" key="1">
    <source>
        <dbReference type="ARBA" id="ARBA00022723"/>
    </source>
</evidence>
<dbReference type="GO" id="GO:0046872">
    <property type="term" value="F:metal ion binding"/>
    <property type="evidence" value="ECO:0007669"/>
    <property type="project" value="UniProtKB-KW"/>
</dbReference>
<keyword evidence="3" id="KW-0460">Magnesium</keyword>
<name>A0A1N7IHA5_9PROT</name>
<dbReference type="InterPro" id="IPR023214">
    <property type="entry name" value="HAD_sf"/>
</dbReference>
<keyword evidence="5" id="KW-1185">Reference proteome</keyword>
<dbReference type="PANTHER" id="PTHR43344:SF13">
    <property type="entry name" value="PHOSPHATASE RV3661-RELATED"/>
    <property type="match status" value="1"/>
</dbReference>
<proteinExistence type="predicted"/>
<dbReference type="EMBL" id="FTOA01000001">
    <property type="protein sequence ID" value="SIS36473.1"/>
    <property type="molecule type" value="Genomic_DNA"/>
</dbReference>
<dbReference type="Pfam" id="PF12710">
    <property type="entry name" value="HAD"/>
    <property type="match status" value="1"/>
</dbReference>
<reference evidence="4 5" key="1">
    <citation type="submission" date="2017-01" db="EMBL/GenBank/DDBJ databases">
        <authorList>
            <person name="Mah S.A."/>
            <person name="Swanson W.J."/>
            <person name="Moy G.W."/>
            <person name="Vacquier V.D."/>
        </authorList>
    </citation>
    <scope>NUCLEOTIDE SEQUENCE [LARGE SCALE GENOMIC DNA]</scope>
    <source>
        <strain evidence="4 5">DSM 11589</strain>
    </source>
</reference>
<evidence type="ECO:0000256" key="2">
    <source>
        <dbReference type="ARBA" id="ARBA00022801"/>
    </source>
</evidence>
<dbReference type="InterPro" id="IPR050582">
    <property type="entry name" value="HAD-like_SerB"/>
</dbReference>
<evidence type="ECO:0000256" key="3">
    <source>
        <dbReference type="ARBA" id="ARBA00022842"/>
    </source>
</evidence>
<keyword evidence="2 4" id="KW-0378">Hydrolase</keyword>
<evidence type="ECO:0000313" key="4">
    <source>
        <dbReference type="EMBL" id="SIS36473.1"/>
    </source>
</evidence>
<dbReference type="InterPro" id="IPR006385">
    <property type="entry name" value="HAD_hydro_SerB1"/>
</dbReference>
<evidence type="ECO:0000313" key="5">
    <source>
        <dbReference type="Proteomes" id="UP000185678"/>
    </source>
</evidence>
<gene>
    <name evidence="4" type="ORF">SAMN05421779_1017</name>
</gene>
<dbReference type="Proteomes" id="UP000185678">
    <property type="component" value="Unassembled WGS sequence"/>
</dbReference>
<accession>A0A1N7IHA5</accession>
<dbReference type="PANTHER" id="PTHR43344">
    <property type="entry name" value="PHOSPHOSERINE PHOSPHATASE"/>
    <property type="match status" value="1"/>
</dbReference>
<dbReference type="SUPFAM" id="SSF56784">
    <property type="entry name" value="HAD-like"/>
    <property type="match status" value="1"/>
</dbReference>
<organism evidence="4 5">
    <name type="scientific">Insolitispirillum peregrinum</name>
    <dbReference type="NCBI Taxonomy" id="80876"/>
    <lineage>
        <taxon>Bacteria</taxon>
        <taxon>Pseudomonadati</taxon>
        <taxon>Pseudomonadota</taxon>
        <taxon>Alphaproteobacteria</taxon>
        <taxon>Rhodospirillales</taxon>
        <taxon>Novispirillaceae</taxon>
        <taxon>Insolitispirillum</taxon>
    </lineage>
</organism>
<dbReference type="AlphaFoldDB" id="A0A1N7IHA5"/>
<sequence length="217" mass="24239">MPLALFDLDDTLIAGDSATLWLRFLVAEGLADAAMLPQEAEMMRAYREGALKMEDYMRFTLQPLAGRRQDEVDGWVERFIAQEISPIVYPQARETLARYQQDGWRCVVISATGEHLVQRIAAHLGVSEALAIQLEQDGERYSGDTTGILTYQQGKVDRLHAWLAEQGETLAGSHGYSDSINDVPLLTATERAFVVNPDPRLADHAQAHGWLTLDWSL</sequence>